<evidence type="ECO:0000313" key="5">
    <source>
        <dbReference type="Proteomes" id="UP000016933"/>
    </source>
</evidence>
<dbReference type="HOGENOM" id="CLU_005210_0_0_1"/>
<dbReference type="Gene3D" id="2.130.10.30">
    <property type="entry name" value="Regulator of chromosome condensation 1/beta-lactamase-inhibitor protein II"/>
    <property type="match status" value="3"/>
</dbReference>
<sequence>MASLQNNEIKAYAFGSNGSGQLGVAHKVDVSLPVQMAEKTGPSSDDLNGTNTIHDHARTIACGGNHAVMLLSNGDLWTAGDNSDGRCLKQSEKNDSIWEKQLGIGPVKHVAATWSATFYVNAENWNQIFVAGSGNSGELGLGQDITSASSVVTLQLPSGQSIVKMAAGMGHVAVVTEHGEVWGWGRGRNGQIGKPAANIWSPRKIEGIPWPAVDVVCGRDFTCVLGGSLTHECLVLGVDRNDRFGVRVNAPEKVLPWKQVGASWGSIFVLSGSGQLTGWGRNDHGQLPPPDLPPLQSFAAGSEHCLGLTVDGKVLAWGWGEHGNCGECTDSDGDVKGRYNHVKMPQSACAVFAGCATSFAITEKLEVSVVK</sequence>
<dbReference type="PANTHER" id="PTHR45622:SF70">
    <property type="entry name" value="SECRETION-REGULATING GUANINE NUCLEOTIDE EXCHANGE FACTOR"/>
    <property type="match status" value="1"/>
</dbReference>
<feature type="repeat" description="RCC1" evidence="2">
    <location>
        <begin position="274"/>
        <end position="311"/>
    </location>
</feature>
<dbReference type="GO" id="GO:0061630">
    <property type="term" value="F:ubiquitin protein ligase activity"/>
    <property type="evidence" value="ECO:0007669"/>
    <property type="project" value="TreeGrafter"/>
</dbReference>
<organism evidence="4 5">
    <name type="scientific">Dothistroma septosporum (strain NZE10 / CBS 128990)</name>
    <name type="common">Red band needle blight fungus</name>
    <name type="synonym">Mycosphaerella pini</name>
    <dbReference type="NCBI Taxonomy" id="675120"/>
    <lineage>
        <taxon>Eukaryota</taxon>
        <taxon>Fungi</taxon>
        <taxon>Dikarya</taxon>
        <taxon>Ascomycota</taxon>
        <taxon>Pezizomycotina</taxon>
        <taxon>Dothideomycetes</taxon>
        <taxon>Dothideomycetidae</taxon>
        <taxon>Mycosphaerellales</taxon>
        <taxon>Mycosphaerellaceae</taxon>
        <taxon>Dothistroma</taxon>
    </lineage>
</organism>
<dbReference type="Pfam" id="PF25390">
    <property type="entry name" value="WD40_RLD"/>
    <property type="match status" value="1"/>
</dbReference>
<dbReference type="SUPFAM" id="SSF50985">
    <property type="entry name" value="RCC1/BLIP-II"/>
    <property type="match status" value="1"/>
</dbReference>
<keyword evidence="5" id="KW-1185">Reference proteome</keyword>
<feature type="repeat" description="RCC1" evidence="2">
    <location>
        <begin position="179"/>
        <end position="228"/>
    </location>
</feature>
<protein>
    <recommendedName>
        <fullName evidence="3">RCC1-like domain-containing protein</fullName>
    </recommendedName>
</protein>
<feature type="repeat" description="RCC1" evidence="2">
    <location>
        <begin position="9"/>
        <end position="73"/>
    </location>
</feature>
<reference evidence="5" key="1">
    <citation type="journal article" date="2012" name="PLoS Genet.">
        <title>The genomes of the fungal plant pathogens Cladosporium fulvum and Dothistroma septosporum reveal adaptation to different hosts and lifestyles but also signatures of common ancestry.</title>
        <authorList>
            <person name="de Wit P.J.G.M."/>
            <person name="van der Burgt A."/>
            <person name="Oekmen B."/>
            <person name="Stergiopoulos I."/>
            <person name="Abd-Elsalam K.A."/>
            <person name="Aerts A.L."/>
            <person name="Bahkali A.H."/>
            <person name="Beenen H.G."/>
            <person name="Chettri P."/>
            <person name="Cox M.P."/>
            <person name="Datema E."/>
            <person name="de Vries R.P."/>
            <person name="Dhillon B."/>
            <person name="Ganley A.R."/>
            <person name="Griffiths S.A."/>
            <person name="Guo Y."/>
            <person name="Hamelin R.C."/>
            <person name="Henrissat B."/>
            <person name="Kabir M.S."/>
            <person name="Jashni M.K."/>
            <person name="Kema G."/>
            <person name="Klaubauf S."/>
            <person name="Lapidus A."/>
            <person name="Levasseur A."/>
            <person name="Lindquist E."/>
            <person name="Mehrabi R."/>
            <person name="Ohm R.A."/>
            <person name="Owen T.J."/>
            <person name="Salamov A."/>
            <person name="Schwelm A."/>
            <person name="Schijlen E."/>
            <person name="Sun H."/>
            <person name="van den Burg H.A."/>
            <person name="van Ham R.C.H.J."/>
            <person name="Zhang S."/>
            <person name="Goodwin S.B."/>
            <person name="Grigoriev I.V."/>
            <person name="Collemare J."/>
            <person name="Bradshaw R.E."/>
        </authorList>
    </citation>
    <scope>NUCLEOTIDE SEQUENCE [LARGE SCALE GENOMIC DNA]</scope>
    <source>
        <strain evidence="5">NZE10 / CBS 128990</strain>
    </source>
</reference>
<dbReference type="GO" id="GO:0016567">
    <property type="term" value="P:protein ubiquitination"/>
    <property type="evidence" value="ECO:0007669"/>
    <property type="project" value="TreeGrafter"/>
</dbReference>
<dbReference type="AlphaFoldDB" id="N1PGS8"/>
<accession>N1PGS8</accession>
<evidence type="ECO:0000259" key="3">
    <source>
        <dbReference type="Pfam" id="PF25390"/>
    </source>
</evidence>
<dbReference type="OrthoDB" id="60092at2759"/>
<evidence type="ECO:0000313" key="4">
    <source>
        <dbReference type="EMBL" id="EME41334.1"/>
    </source>
</evidence>
<dbReference type="InterPro" id="IPR000408">
    <property type="entry name" value="Reg_chr_condens"/>
</dbReference>
<dbReference type="PROSITE" id="PS50012">
    <property type="entry name" value="RCC1_3"/>
    <property type="match status" value="4"/>
</dbReference>
<dbReference type="InterPro" id="IPR009091">
    <property type="entry name" value="RCC1/BLIP-II"/>
</dbReference>
<dbReference type="InterPro" id="IPR051709">
    <property type="entry name" value="Ub-ligase/GTPase-reg"/>
</dbReference>
<dbReference type="GO" id="GO:0005737">
    <property type="term" value="C:cytoplasm"/>
    <property type="evidence" value="ECO:0007669"/>
    <property type="project" value="TreeGrafter"/>
</dbReference>
<dbReference type="PRINTS" id="PR00633">
    <property type="entry name" value="RCCNDNSATION"/>
</dbReference>
<name>N1PGS8_DOTSN</name>
<dbReference type="PANTHER" id="PTHR45622">
    <property type="entry name" value="UBIQUITIN-PROTEIN LIGASE E3A-RELATED"/>
    <property type="match status" value="1"/>
</dbReference>
<dbReference type="OMA" id="GWGNCRK"/>
<dbReference type="GO" id="GO:0006511">
    <property type="term" value="P:ubiquitin-dependent protein catabolic process"/>
    <property type="evidence" value="ECO:0007669"/>
    <property type="project" value="TreeGrafter"/>
</dbReference>
<evidence type="ECO:0000256" key="1">
    <source>
        <dbReference type="ARBA" id="ARBA00022737"/>
    </source>
</evidence>
<evidence type="ECO:0000256" key="2">
    <source>
        <dbReference type="PROSITE-ProRule" id="PRU00235"/>
    </source>
</evidence>
<feature type="domain" description="RCC1-like" evidence="3">
    <location>
        <begin position="11"/>
        <end position="359"/>
    </location>
</feature>
<dbReference type="EMBL" id="KB446542">
    <property type="protein sequence ID" value="EME41334.1"/>
    <property type="molecule type" value="Genomic_DNA"/>
</dbReference>
<dbReference type="STRING" id="675120.N1PGS8"/>
<proteinExistence type="predicted"/>
<reference evidence="4 5" key="2">
    <citation type="journal article" date="2012" name="PLoS Pathog.">
        <title>Diverse lifestyles and strategies of plant pathogenesis encoded in the genomes of eighteen Dothideomycetes fungi.</title>
        <authorList>
            <person name="Ohm R.A."/>
            <person name="Feau N."/>
            <person name="Henrissat B."/>
            <person name="Schoch C.L."/>
            <person name="Horwitz B.A."/>
            <person name="Barry K.W."/>
            <person name="Condon B.J."/>
            <person name="Copeland A.C."/>
            <person name="Dhillon B."/>
            <person name="Glaser F."/>
            <person name="Hesse C.N."/>
            <person name="Kosti I."/>
            <person name="LaButti K."/>
            <person name="Lindquist E.A."/>
            <person name="Lucas S."/>
            <person name="Salamov A.A."/>
            <person name="Bradshaw R.E."/>
            <person name="Ciuffetti L."/>
            <person name="Hamelin R.C."/>
            <person name="Kema G.H.J."/>
            <person name="Lawrence C."/>
            <person name="Scott J.A."/>
            <person name="Spatafora J.W."/>
            <person name="Turgeon B.G."/>
            <person name="de Wit P.J.G.M."/>
            <person name="Zhong S."/>
            <person name="Goodwin S.B."/>
            <person name="Grigoriev I.V."/>
        </authorList>
    </citation>
    <scope>NUCLEOTIDE SEQUENCE [LARGE SCALE GENOMIC DNA]</scope>
    <source>
        <strain evidence="5">NZE10 / CBS 128990</strain>
    </source>
</reference>
<dbReference type="Proteomes" id="UP000016933">
    <property type="component" value="Unassembled WGS sequence"/>
</dbReference>
<feature type="repeat" description="RCC1" evidence="2">
    <location>
        <begin position="126"/>
        <end position="178"/>
    </location>
</feature>
<dbReference type="PROSITE" id="PS00626">
    <property type="entry name" value="RCC1_2"/>
    <property type="match status" value="1"/>
</dbReference>
<keyword evidence="1" id="KW-0677">Repeat</keyword>
<gene>
    <name evidence="4" type="ORF">DOTSEDRAFT_135219</name>
</gene>
<dbReference type="InterPro" id="IPR058923">
    <property type="entry name" value="RCC1-like_dom"/>
</dbReference>
<dbReference type="eggNOG" id="KOG1426">
    <property type="taxonomic scope" value="Eukaryota"/>
</dbReference>